<protein>
    <submittedName>
        <fullName evidence="1">Spermidine synthase 1</fullName>
    </submittedName>
</protein>
<evidence type="ECO:0000313" key="1">
    <source>
        <dbReference type="EMBL" id="KAL2523422.1"/>
    </source>
</evidence>
<accession>A0ABD1UEF7</accession>
<organism evidence="1 2">
    <name type="scientific">Forsythia ovata</name>
    <dbReference type="NCBI Taxonomy" id="205694"/>
    <lineage>
        <taxon>Eukaryota</taxon>
        <taxon>Viridiplantae</taxon>
        <taxon>Streptophyta</taxon>
        <taxon>Embryophyta</taxon>
        <taxon>Tracheophyta</taxon>
        <taxon>Spermatophyta</taxon>
        <taxon>Magnoliopsida</taxon>
        <taxon>eudicotyledons</taxon>
        <taxon>Gunneridae</taxon>
        <taxon>Pentapetalae</taxon>
        <taxon>asterids</taxon>
        <taxon>lamiids</taxon>
        <taxon>Lamiales</taxon>
        <taxon>Oleaceae</taxon>
        <taxon>Forsythieae</taxon>
        <taxon>Forsythia</taxon>
    </lineage>
</organism>
<evidence type="ECO:0000313" key="2">
    <source>
        <dbReference type="Proteomes" id="UP001604277"/>
    </source>
</evidence>
<dbReference type="SUPFAM" id="SSF53335">
    <property type="entry name" value="S-adenosyl-L-methionine-dependent methyltransferases"/>
    <property type="match status" value="1"/>
</dbReference>
<comment type="caution">
    <text evidence="1">The sequence shown here is derived from an EMBL/GenBank/DDBJ whole genome shotgun (WGS) entry which is preliminary data.</text>
</comment>
<proteinExistence type="predicted"/>
<dbReference type="Gene3D" id="3.40.50.150">
    <property type="entry name" value="Vaccinia Virus protein VP39"/>
    <property type="match status" value="1"/>
</dbReference>
<dbReference type="Pfam" id="PF01564">
    <property type="entry name" value="Spermine_synth"/>
    <property type="match status" value="1"/>
</dbReference>
<name>A0ABD1UEF7_9LAMI</name>
<keyword evidence="2" id="KW-1185">Reference proteome</keyword>
<dbReference type="AlphaFoldDB" id="A0ABD1UEF7"/>
<dbReference type="Proteomes" id="UP001604277">
    <property type="component" value="Unassembled WGS sequence"/>
</dbReference>
<reference evidence="2" key="1">
    <citation type="submission" date="2024-07" db="EMBL/GenBank/DDBJ databases">
        <title>Two chromosome-level genome assemblies of Korean endemic species Abeliophyllum distichum and Forsythia ovata (Oleaceae).</title>
        <authorList>
            <person name="Jang H."/>
        </authorList>
    </citation>
    <scope>NUCLEOTIDE SEQUENCE [LARGE SCALE GENOMIC DNA]</scope>
</reference>
<dbReference type="InterPro" id="IPR029063">
    <property type="entry name" value="SAM-dependent_MTases_sf"/>
</dbReference>
<gene>
    <name evidence="1" type="ORF">Fot_27345</name>
</gene>
<sequence>MVKCSTIIDGVADNIGLENTRAARMVSAVVGARTVTNSTSMGGDGGVLREVAHHSFVEKIDICEIDKMIIDESIEKFASMNLELLDMVDDGLAIQSKLQGLKIYIDELYSTIND</sequence>
<dbReference type="EMBL" id="JBFOLJ010000007">
    <property type="protein sequence ID" value="KAL2523422.1"/>
    <property type="molecule type" value="Genomic_DNA"/>
</dbReference>